<dbReference type="Gene3D" id="1.10.287.950">
    <property type="entry name" value="Methyl-accepting chemotaxis protein"/>
    <property type="match status" value="1"/>
</dbReference>
<accession>V4P420</accession>
<dbReference type="GO" id="GO:0007165">
    <property type="term" value="P:signal transduction"/>
    <property type="evidence" value="ECO:0007669"/>
    <property type="project" value="UniProtKB-KW"/>
</dbReference>
<dbReference type="SUPFAM" id="SSF58104">
    <property type="entry name" value="Methyl-accepting chemotaxis protein (MCP) signaling domain"/>
    <property type="match status" value="1"/>
</dbReference>
<dbReference type="InterPro" id="IPR004089">
    <property type="entry name" value="MCPsignal_dom"/>
</dbReference>
<evidence type="ECO:0008006" key="9">
    <source>
        <dbReference type="Google" id="ProtNLM"/>
    </source>
</evidence>
<name>V4P420_9CAUL</name>
<organism evidence="7 8">
    <name type="scientific">Asticcacaulis benevestitus DSM 16100 = ATCC BAA-896</name>
    <dbReference type="NCBI Taxonomy" id="1121022"/>
    <lineage>
        <taxon>Bacteria</taxon>
        <taxon>Pseudomonadati</taxon>
        <taxon>Pseudomonadota</taxon>
        <taxon>Alphaproteobacteria</taxon>
        <taxon>Caulobacterales</taxon>
        <taxon>Caulobacteraceae</taxon>
        <taxon>Asticcacaulis</taxon>
    </lineage>
</organism>
<dbReference type="Proteomes" id="UP000017837">
    <property type="component" value="Unassembled WGS sequence"/>
</dbReference>
<dbReference type="GO" id="GO:0006935">
    <property type="term" value="P:chemotaxis"/>
    <property type="evidence" value="ECO:0007669"/>
    <property type="project" value="InterPro"/>
</dbReference>
<dbReference type="InterPro" id="IPR003660">
    <property type="entry name" value="HAMP_dom"/>
</dbReference>
<dbReference type="Pfam" id="PF00015">
    <property type="entry name" value="MCPsignal"/>
    <property type="match status" value="1"/>
</dbReference>
<evidence type="ECO:0000256" key="1">
    <source>
        <dbReference type="ARBA" id="ARBA00023224"/>
    </source>
</evidence>
<dbReference type="AlphaFoldDB" id="V4P420"/>
<dbReference type="eggNOG" id="COG0840">
    <property type="taxonomic scope" value="Bacteria"/>
</dbReference>
<dbReference type="PANTHER" id="PTHR32089">
    <property type="entry name" value="METHYL-ACCEPTING CHEMOTAXIS PROTEIN MCPB"/>
    <property type="match status" value="1"/>
</dbReference>
<dbReference type="GO" id="GO:0004888">
    <property type="term" value="F:transmembrane signaling receptor activity"/>
    <property type="evidence" value="ECO:0007669"/>
    <property type="project" value="InterPro"/>
</dbReference>
<proteinExistence type="inferred from homology"/>
<protein>
    <recommendedName>
        <fullName evidence="9">Methyl-accepting chemotaxis protein</fullName>
    </recommendedName>
</protein>
<evidence type="ECO:0000256" key="2">
    <source>
        <dbReference type="ARBA" id="ARBA00029447"/>
    </source>
</evidence>
<evidence type="ECO:0000259" key="6">
    <source>
        <dbReference type="PROSITE" id="PS50885"/>
    </source>
</evidence>
<dbReference type="EMBL" id="AWGB01000035">
    <property type="protein sequence ID" value="ESQ88692.1"/>
    <property type="molecule type" value="Genomic_DNA"/>
</dbReference>
<keyword evidence="8" id="KW-1185">Reference proteome</keyword>
<dbReference type="PROSITE" id="PS50111">
    <property type="entry name" value="CHEMOTAXIS_TRANSDUC_2"/>
    <property type="match status" value="1"/>
</dbReference>
<evidence type="ECO:0000256" key="4">
    <source>
        <dbReference type="SAM" id="Phobius"/>
    </source>
</evidence>
<sequence>MGKAILQVDQVDGAATASARMSALAAAMNRSEYRAMTDFSNGTTAQIRQTNIERDAKFEKQLNSAVARATDDAQRRQLEDIKAAYVQYKASRETTFDLAERHAGQDALTANAADMEDHVKTSRAGSDEFTKKLDTYADAADQLGTQTASEHSRQAQAAAMAMMIVAFVGILVGMIGGYVLATFGISNPVIKAVEQLRDLADGKLDITIQGLTRKDECGDIARGLEVFRENALRSRTMARSVNGIVSVVSSASTEMQATATQLSASAHQTSAQSVTVSSAAEEAGSNVTSVAGAAEELGASITEISRQIHASTEISAHAVIEAEKAMKVVDELNQLATGIGDVVDIISNIASQTNLLALNAAIESARAGEAGRGFAVVASEVKQLATQTSRATTEIGKTIMQIQSSSERAVEAIQAINGTIGEIQKTANNIAVAVEQQSAATSEIVQAVTQASVGTRHVTENMVGVAQAAEETGAAAGQMLNASGELAQQAGMLQIQMDDFMRLSKVA</sequence>
<feature type="domain" description="Methyl-accepting transducer" evidence="5">
    <location>
        <begin position="244"/>
        <end position="487"/>
    </location>
</feature>
<feature type="transmembrane region" description="Helical" evidence="4">
    <location>
        <begin position="157"/>
        <end position="181"/>
    </location>
</feature>
<evidence type="ECO:0000313" key="7">
    <source>
        <dbReference type="EMBL" id="ESQ88692.1"/>
    </source>
</evidence>
<keyword evidence="4" id="KW-0472">Membrane</keyword>
<dbReference type="SMART" id="SM00283">
    <property type="entry name" value="MA"/>
    <property type="match status" value="1"/>
</dbReference>
<gene>
    <name evidence="7" type="ORF">ABENE_15735</name>
</gene>
<keyword evidence="4" id="KW-0812">Transmembrane</keyword>
<evidence type="ECO:0000313" key="8">
    <source>
        <dbReference type="Proteomes" id="UP000017837"/>
    </source>
</evidence>
<dbReference type="InterPro" id="IPR004090">
    <property type="entry name" value="Chemotax_Me-accpt_rcpt"/>
</dbReference>
<dbReference type="PRINTS" id="PR00260">
    <property type="entry name" value="CHEMTRNSDUCR"/>
</dbReference>
<feature type="domain" description="HAMP" evidence="6">
    <location>
        <begin position="183"/>
        <end position="236"/>
    </location>
</feature>
<dbReference type="GO" id="GO:0016020">
    <property type="term" value="C:membrane"/>
    <property type="evidence" value="ECO:0007669"/>
    <property type="project" value="InterPro"/>
</dbReference>
<keyword evidence="1 3" id="KW-0807">Transducer</keyword>
<evidence type="ECO:0000259" key="5">
    <source>
        <dbReference type="PROSITE" id="PS50111"/>
    </source>
</evidence>
<evidence type="ECO:0000256" key="3">
    <source>
        <dbReference type="PROSITE-ProRule" id="PRU00284"/>
    </source>
</evidence>
<dbReference type="PANTHER" id="PTHR32089:SF112">
    <property type="entry name" value="LYSOZYME-LIKE PROTEIN-RELATED"/>
    <property type="match status" value="1"/>
</dbReference>
<dbReference type="PATRIC" id="fig|1121022.4.peg.3201"/>
<dbReference type="STRING" id="1121022.GCA_000376105_03468"/>
<keyword evidence="4" id="KW-1133">Transmembrane helix</keyword>
<comment type="caution">
    <text evidence="7">The sequence shown here is derived from an EMBL/GenBank/DDBJ whole genome shotgun (WGS) entry which is preliminary data.</text>
</comment>
<comment type="similarity">
    <text evidence="2">Belongs to the methyl-accepting chemotaxis (MCP) protein family.</text>
</comment>
<dbReference type="PROSITE" id="PS50885">
    <property type="entry name" value="HAMP"/>
    <property type="match status" value="1"/>
</dbReference>
<reference evidence="7 8" key="1">
    <citation type="journal article" date="2014" name="Nature">
        <title>Sequential evolution of bacterial morphology by co-option of a developmental regulator.</title>
        <authorList>
            <person name="Jiang C."/>
            <person name="Brown P.J."/>
            <person name="Ducret A."/>
            <person name="Brun Y.V."/>
        </authorList>
    </citation>
    <scope>NUCLEOTIDE SEQUENCE [LARGE SCALE GENOMIC DNA]</scope>
    <source>
        <strain evidence="7 8">DSM 16100</strain>
    </source>
</reference>